<dbReference type="GO" id="GO:0016226">
    <property type="term" value="P:iron-sulfur cluster assembly"/>
    <property type="evidence" value="ECO:0007669"/>
    <property type="project" value="InterPro"/>
</dbReference>
<dbReference type="InterPro" id="IPR000825">
    <property type="entry name" value="SUF_FeS_clus_asmbl_SufBD_core"/>
</dbReference>
<feature type="non-terminal residue" evidence="2">
    <location>
        <position position="1"/>
    </location>
</feature>
<dbReference type="SUPFAM" id="SSF101960">
    <property type="entry name" value="Stabilizer of iron transporter SufD"/>
    <property type="match status" value="1"/>
</dbReference>
<dbReference type="InterPro" id="IPR037284">
    <property type="entry name" value="SUF_FeS_clus_asmbl_SufBD_sf"/>
</dbReference>
<gene>
    <name evidence="2" type="ORF">HaLaN_06047</name>
</gene>
<sequence>HDVVVQQGGPRTQTHMNHFVLASSNQLHDLHTKLELNHPEGVAKQLHKCIVASASGRGVFDGNVKVNRRAQRSDAGQLSRNLLLANRATVNVKPNLQIIADDVKCTHGCAVSDLSDEELFYFSFPCQNDDSDGQDARICSLPEFYGGNVPDDSICGAGSTPFNLGQASISTVVDGQSLTVGNMYQSMDLSGVWRGTVQLTCPFMMRLDLGQGYNIQLQVSNSDGRSWRSWTNSSSYGRPYRTCTSWSIPMETSLPCKPNNITLTASLFVVETTALGNPVSQ</sequence>
<protein>
    <submittedName>
        <fullName evidence="2">Fe-S cluster assembly protein SufD</fullName>
    </submittedName>
</protein>
<comment type="caution">
    <text evidence="2">The sequence shown here is derived from an EMBL/GenBank/DDBJ whole genome shotgun (WGS) entry which is preliminary data.</text>
</comment>
<dbReference type="Proteomes" id="UP000485058">
    <property type="component" value="Unassembled WGS sequence"/>
</dbReference>
<dbReference type="PANTHER" id="PTHR43575">
    <property type="entry name" value="PROTEIN ABCI7, CHLOROPLASTIC"/>
    <property type="match status" value="1"/>
</dbReference>
<reference evidence="2 3" key="1">
    <citation type="submission" date="2020-02" db="EMBL/GenBank/DDBJ databases">
        <title>Draft genome sequence of Haematococcus lacustris strain NIES-144.</title>
        <authorList>
            <person name="Morimoto D."/>
            <person name="Nakagawa S."/>
            <person name="Yoshida T."/>
            <person name="Sawayama S."/>
        </authorList>
    </citation>
    <scope>NUCLEOTIDE SEQUENCE [LARGE SCALE GENOMIC DNA]</scope>
    <source>
        <strain evidence="2 3">NIES-144</strain>
    </source>
</reference>
<name>A0A699YSG0_HAELA</name>
<dbReference type="PANTHER" id="PTHR43575:SF1">
    <property type="entry name" value="PROTEIN ABCI7, CHLOROPLASTIC"/>
    <property type="match status" value="1"/>
</dbReference>
<dbReference type="Pfam" id="PF01458">
    <property type="entry name" value="SUFBD_core"/>
    <property type="match status" value="1"/>
</dbReference>
<organism evidence="2 3">
    <name type="scientific">Haematococcus lacustris</name>
    <name type="common">Green alga</name>
    <name type="synonym">Haematococcus pluvialis</name>
    <dbReference type="NCBI Taxonomy" id="44745"/>
    <lineage>
        <taxon>Eukaryota</taxon>
        <taxon>Viridiplantae</taxon>
        <taxon>Chlorophyta</taxon>
        <taxon>core chlorophytes</taxon>
        <taxon>Chlorophyceae</taxon>
        <taxon>CS clade</taxon>
        <taxon>Chlamydomonadales</taxon>
        <taxon>Haematococcaceae</taxon>
        <taxon>Haematococcus</taxon>
    </lineage>
</organism>
<accession>A0A699YSG0</accession>
<evidence type="ECO:0000313" key="3">
    <source>
        <dbReference type="Proteomes" id="UP000485058"/>
    </source>
</evidence>
<dbReference type="AlphaFoldDB" id="A0A699YSG0"/>
<dbReference type="EMBL" id="BLLF01000337">
    <property type="protein sequence ID" value="GFH10688.1"/>
    <property type="molecule type" value="Genomic_DNA"/>
</dbReference>
<proteinExistence type="predicted"/>
<feature type="domain" description="SUF system FeS cluster assembly SufBD core" evidence="1">
    <location>
        <begin position="2"/>
        <end position="122"/>
    </location>
</feature>
<evidence type="ECO:0000313" key="2">
    <source>
        <dbReference type="EMBL" id="GFH10688.1"/>
    </source>
</evidence>
<dbReference type="InterPro" id="IPR055346">
    <property type="entry name" value="Fe-S_cluster_assembly_SufBD"/>
</dbReference>
<keyword evidence="3" id="KW-1185">Reference proteome</keyword>
<evidence type="ECO:0000259" key="1">
    <source>
        <dbReference type="Pfam" id="PF01458"/>
    </source>
</evidence>